<dbReference type="InterPro" id="IPR056924">
    <property type="entry name" value="SH3_Tf2-1"/>
</dbReference>
<accession>A0ABQ5CMH4</accession>
<dbReference type="PANTHER" id="PTHR35046">
    <property type="entry name" value="ZINC KNUCKLE (CCHC-TYPE) FAMILY PROTEIN"/>
    <property type="match status" value="1"/>
</dbReference>
<dbReference type="Proteomes" id="UP001151760">
    <property type="component" value="Unassembled WGS sequence"/>
</dbReference>
<proteinExistence type="predicted"/>
<organism evidence="2 3">
    <name type="scientific">Tanacetum coccineum</name>
    <dbReference type="NCBI Taxonomy" id="301880"/>
    <lineage>
        <taxon>Eukaryota</taxon>
        <taxon>Viridiplantae</taxon>
        <taxon>Streptophyta</taxon>
        <taxon>Embryophyta</taxon>
        <taxon>Tracheophyta</taxon>
        <taxon>Spermatophyta</taxon>
        <taxon>Magnoliopsida</taxon>
        <taxon>eudicotyledons</taxon>
        <taxon>Gunneridae</taxon>
        <taxon>Pentapetalae</taxon>
        <taxon>asterids</taxon>
        <taxon>campanulids</taxon>
        <taxon>Asterales</taxon>
        <taxon>Asteraceae</taxon>
        <taxon>Asteroideae</taxon>
        <taxon>Anthemideae</taxon>
        <taxon>Anthemidinae</taxon>
        <taxon>Tanacetum</taxon>
    </lineage>
</organism>
<reference evidence="2" key="1">
    <citation type="journal article" date="2022" name="Int. J. Mol. Sci.">
        <title>Draft Genome of Tanacetum Coccineum: Genomic Comparison of Closely Related Tanacetum-Family Plants.</title>
        <authorList>
            <person name="Yamashiro T."/>
            <person name="Shiraishi A."/>
            <person name="Nakayama K."/>
            <person name="Satake H."/>
        </authorList>
    </citation>
    <scope>NUCLEOTIDE SEQUENCE</scope>
</reference>
<comment type="caution">
    <text evidence="2">The sequence shown here is derived from an EMBL/GenBank/DDBJ whole genome shotgun (WGS) entry which is preliminary data.</text>
</comment>
<dbReference type="EMBL" id="BQNB010014384">
    <property type="protein sequence ID" value="GJT27528.1"/>
    <property type="molecule type" value="Genomic_DNA"/>
</dbReference>
<dbReference type="PANTHER" id="PTHR35046:SF9">
    <property type="entry name" value="RNA-DIRECTED DNA POLYMERASE"/>
    <property type="match status" value="1"/>
</dbReference>
<sequence>MANKEAIFITTENLGLLIGSTQPDVLGSWIYRWEYDRRVKRYEGFRVDVKRKSIEDKVRREVFDVDEALDIENTRVSSFQVSGIHVEETKVRNNKVADAFQEEDELEYVEPLDGEAEQKKICSIIIDGGSCENLVSKALVKAFKLPTETHHSPYQIGWIKKGPALKVTEICKVPLAIGKHYKELVTCDVIDMEACHVLLGSQWQHDMDAIHQFVKGVEDVMENAIPTVVYKTSPRHVVDLVDLHGKNNVQANRMVKEVQAAHEVVQAKITEANAKYKIAPDKHRRKKVFQVGDEVMVFLRKKCFPVRTYSKLQPKKYGPYKILRKINDNAYVMDLLNTMSISKTFNMLDIYEFHSEDVNEDNKNS</sequence>
<dbReference type="CDD" id="cd00303">
    <property type="entry name" value="retropepsin_like"/>
    <property type="match status" value="1"/>
</dbReference>
<protein>
    <submittedName>
        <fullName evidence="2">Nucleotidyltransferase, ribonuclease H</fullName>
    </submittedName>
</protein>
<evidence type="ECO:0000313" key="2">
    <source>
        <dbReference type="EMBL" id="GJT27528.1"/>
    </source>
</evidence>
<reference evidence="2" key="2">
    <citation type="submission" date="2022-01" db="EMBL/GenBank/DDBJ databases">
        <authorList>
            <person name="Yamashiro T."/>
            <person name="Shiraishi A."/>
            <person name="Satake H."/>
            <person name="Nakayama K."/>
        </authorList>
    </citation>
    <scope>NUCLEOTIDE SEQUENCE</scope>
</reference>
<dbReference type="InterPro" id="IPR021109">
    <property type="entry name" value="Peptidase_aspartic_dom_sf"/>
</dbReference>
<name>A0ABQ5CMH4_9ASTR</name>
<dbReference type="Pfam" id="PF24626">
    <property type="entry name" value="SH3_Tf2-1"/>
    <property type="match status" value="1"/>
</dbReference>
<evidence type="ECO:0000313" key="3">
    <source>
        <dbReference type="Proteomes" id="UP001151760"/>
    </source>
</evidence>
<keyword evidence="3" id="KW-1185">Reference proteome</keyword>
<gene>
    <name evidence="2" type="ORF">Tco_0907803</name>
</gene>
<feature type="domain" description="Tf2-1-like SH3-like" evidence="1">
    <location>
        <begin position="292"/>
        <end position="352"/>
    </location>
</feature>
<dbReference type="Gene3D" id="2.40.70.10">
    <property type="entry name" value="Acid Proteases"/>
    <property type="match status" value="1"/>
</dbReference>
<evidence type="ECO:0000259" key="1">
    <source>
        <dbReference type="Pfam" id="PF24626"/>
    </source>
</evidence>